<dbReference type="OrthoDB" id="439943at2759"/>
<proteinExistence type="predicted"/>
<feature type="compositionally biased region" description="Basic and acidic residues" evidence="1">
    <location>
        <begin position="176"/>
        <end position="190"/>
    </location>
</feature>
<keyword evidence="2" id="KW-1133">Transmembrane helix</keyword>
<feature type="region of interest" description="Disordered" evidence="1">
    <location>
        <begin position="119"/>
        <end position="191"/>
    </location>
</feature>
<keyword evidence="2" id="KW-0812">Transmembrane</keyword>
<gene>
    <name evidence="3" type="ORF">PSNMU_V1.4_AUG-EV-PASAV3_0061160</name>
</gene>
<dbReference type="Gene3D" id="3.40.50.11350">
    <property type="match status" value="1"/>
</dbReference>
<dbReference type="Proteomes" id="UP000291116">
    <property type="component" value="Unassembled WGS sequence"/>
</dbReference>
<feature type="compositionally biased region" description="Basic and acidic residues" evidence="1">
    <location>
        <begin position="148"/>
        <end position="157"/>
    </location>
</feature>
<dbReference type="EMBL" id="CAACVS010000215">
    <property type="protein sequence ID" value="VEU39320.1"/>
    <property type="molecule type" value="Genomic_DNA"/>
</dbReference>
<evidence type="ECO:0000256" key="2">
    <source>
        <dbReference type="SAM" id="Phobius"/>
    </source>
</evidence>
<feature type="compositionally biased region" description="Basic and acidic residues" evidence="1">
    <location>
        <begin position="14"/>
        <end position="25"/>
    </location>
</feature>
<evidence type="ECO:0000256" key="1">
    <source>
        <dbReference type="SAM" id="MobiDB-lite"/>
    </source>
</evidence>
<accession>A0A448ZBC2</accession>
<feature type="compositionally biased region" description="Basic residues" evidence="1">
    <location>
        <begin position="137"/>
        <end position="147"/>
    </location>
</feature>
<feature type="region of interest" description="Disordered" evidence="1">
    <location>
        <begin position="1"/>
        <end position="27"/>
    </location>
</feature>
<organism evidence="3 4">
    <name type="scientific">Pseudo-nitzschia multistriata</name>
    <dbReference type="NCBI Taxonomy" id="183589"/>
    <lineage>
        <taxon>Eukaryota</taxon>
        <taxon>Sar</taxon>
        <taxon>Stramenopiles</taxon>
        <taxon>Ochrophyta</taxon>
        <taxon>Bacillariophyta</taxon>
        <taxon>Bacillariophyceae</taxon>
        <taxon>Bacillariophycidae</taxon>
        <taxon>Bacillariales</taxon>
        <taxon>Bacillariaceae</taxon>
        <taxon>Pseudo-nitzschia</taxon>
    </lineage>
</organism>
<evidence type="ECO:0000313" key="4">
    <source>
        <dbReference type="Proteomes" id="UP000291116"/>
    </source>
</evidence>
<feature type="transmembrane region" description="Helical" evidence="2">
    <location>
        <begin position="35"/>
        <end position="55"/>
    </location>
</feature>
<keyword evidence="4" id="KW-1185">Reference proteome</keyword>
<dbReference type="AlphaFoldDB" id="A0A448ZBC2"/>
<evidence type="ECO:0000313" key="3">
    <source>
        <dbReference type="EMBL" id="VEU39320.1"/>
    </source>
</evidence>
<name>A0A448ZBC2_9STRA</name>
<feature type="compositionally biased region" description="Polar residues" evidence="1">
    <location>
        <begin position="1"/>
        <end position="12"/>
    </location>
</feature>
<sequence>MLTSNRDLTSARGSDCDPLRRDPEQKHRRGRRGSLFFVVSFVLVASIQILSFARFHADVDATRFKSADYAQNISGAEVDHRLGSVLGEDREKPGHVLAVSGIEKRNKIAVHEAGEEEQIVATKRKKRENRADAKNEQKKHKYQKKRYKQDASESQKKKDNRRATGPGDPDEGDDTEEKREGGEEKEDMYFRDPNAQVVDWDYFPKHEPRRDVSWTEAENSESSINSMDEEECEKFMKYIDTSPPKPRKASNKACEGYDGVLHISHFDVGAASGTAFFMFTIGMLAWADQHNYLPWIHIDSGYTRPIWDPIVHMNTSSADPVTFRMKHGMGIGWARDPRDGQWHIFPGKPYLDRPLRSSTYAVNGTGVWRHYFLPPNDFVPGDTSCRNKPIVQMDNNLIVPGIHSNAPYTPRAWRTTEADYLTRDDLSWDEWFEPQRKHGAAVTERYIRFNPMMERRARCAFPTPKFSLGMHIRHGDKAIERDIIETSRFLEFAKAFVNNGGGSIYVATDSIKVVETILQEWPAHVVEHIVRQSTAVALSRNETASFALGVSPHRSNIEALTDLLALSKCTFLLHGLSALSEAAFYLNPDLVARSINLEDTIYQEYHPDDFVRDLMPLGKEVSDCTPERKNMCM</sequence>
<reference evidence="3 4" key="1">
    <citation type="submission" date="2019-01" db="EMBL/GenBank/DDBJ databases">
        <authorList>
            <person name="Ferrante I. M."/>
        </authorList>
    </citation>
    <scope>NUCLEOTIDE SEQUENCE [LARGE SCALE GENOMIC DNA]</scope>
    <source>
        <strain evidence="3 4">B856</strain>
    </source>
</reference>
<keyword evidence="2" id="KW-0472">Membrane</keyword>
<protein>
    <submittedName>
        <fullName evidence="3">Uncharacterized protein</fullName>
    </submittedName>
</protein>